<proteinExistence type="inferred from homology"/>
<protein>
    <recommendedName>
        <fullName evidence="3">Pre-mRNA-splicing regulator WTAP</fullName>
    </recommendedName>
    <alternativeName>
        <fullName evidence="9">Female-lethal(2)D homolog</fullName>
    </alternativeName>
    <alternativeName>
        <fullName evidence="8">WT1-associated protein</fullName>
    </alternativeName>
    <alternativeName>
        <fullName evidence="7">Wilms tumor 1-associating protein</fullName>
    </alternativeName>
</protein>
<dbReference type="GO" id="GO:0042981">
    <property type="term" value="P:regulation of apoptotic process"/>
    <property type="evidence" value="ECO:0007669"/>
    <property type="project" value="Ensembl"/>
</dbReference>
<evidence type="ECO:0000256" key="7">
    <source>
        <dbReference type="ARBA" id="ARBA00032336"/>
    </source>
</evidence>
<evidence type="ECO:0000256" key="2">
    <source>
        <dbReference type="ARBA" id="ARBA00010313"/>
    </source>
</evidence>
<dbReference type="SMR" id="H3B684"/>
<keyword evidence="5" id="KW-0508">mRNA splicing</keyword>
<dbReference type="RefSeq" id="XP_005998121.1">
    <property type="nucleotide sequence ID" value="XM_005998059.3"/>
</dbReference>
<evidence type="ECO:0000256" key="8">
    <source>
        <dbReference type="ARBA" id="ARBA00032703"/>
    </source>
</evidence>
<comment type="similarity">
    <text evidence="2">Belongs to the fl(2)d family.</text>
</comment>
<keyword evidence="13" id="KW-1185">Reference proteome</keyword>
<evidence type="ECO:0000256" key="9">
    <source>
        <dbReference type="ARBA" id="ARBA00033097"/>
    </source>
</evidence>
<dbReference type="InParanoid" id="H3B684"/>
<feature type="coiled-coil region" evidence="10">
    <location>
        <begin position="55"/>
        <end position="148"/>
    </location>
</feature>
<dbReference type="OMA" id="NTDPHED"/>
<reference evidence="12" key="3">
    <citation type="submission" date="2025-09" db="UniProtKB">
        <authorList>
            <consortium name="Ensembl"/>
        </authorList>
    </citation>
    <scope>IDENTIFICATION</scope>
</reference>
<evidence type="ECO:0000256" key="10">
    <source>
        <dbReference type="SAM" id="Coils"/>
    </source>
</evidence>
<organism evidence="12 13">
    <name type="scientific">Latimeria chalumnae</name>
    <name type="common">Coelacanth</name>
    <dbReference type="NCBI Taxonomy" id="7897"/>
    <lineage>
        <taxon>Eukaryota</taxon>
        <taxon>Metazoa</taxon>
        <taxon>Chordata</taxon>
        <taxon>Craniata</taxon>
        <taxon>Vertebrata</taxon>
        <taxon>Euteleostomi</taxon>
        <taxon>Coelacanthiformes</taxon>
        <taxon>Coelacanthidae</taxon>
        <taxon>Latimeria</taxon>
    </lineage>
</organism>
<feature type="compositionally biased region" description="Polar residues" evidence="11">
    <location>
        <begin position="328"/>
        <end position="355"/>
    </location>
</feature>
<reference evidence="13" key="1">
    <citation type="submission" date="2011-08" db="EMBL/GenBank/DDBJ databases">
        <title>The draft genome of Latimeria chalumnae.</title>
        <authorList>
            <person name="Di Palma F."/>
            <person name="Alfoldi J."/>
            <person name="Johnson J."/>
            <person name="Berlin A."/>
            <person name="Gnerre S."/>
            <person name="Jaffe D."/>
            <person name="MacCallum I."/>
            <person name="Young S."/>
            <person name="Walker B.J."/>
            <person name="Lander E."/>
            <person name="Lindblad-Toh K."/>
        </authorList>
    </citation>
    <scope>NUCLEOTIDE SEQUENCE [LARGE SCALE GENOMIC DNA]</scope>
    <source>
        <strain evidence="13">Wild caught</strain>
    </source>
</reference>
<evidence type="ECO:0000256" key="5">
    <source>
        <dbReference type="ARBA" id="ARBA00023187"/>
    </source>
</evidence>
<dbReference type="Proteomes" id="UP000008672">
    <property type="component" value="Unassembled WGS sequence"/>
</dbReference>
<dbReference type="GO" id="GO:0016556">
    <property type="term" value="P:mRNA modification"/>
    <property type="evidence" value="ECO:0007669"/>
    <property type="project" value="InterPro"/>
</dbReference>
<dbReference type="GeneTree" id="ENSGT00390000013931"/>
<feature type="compositionally biased region" description="Polar residues" evidence="11">
    <location>
        <begin position="280"/>
        <end position="291"/>
    </location>
</feature>
<dbReference type="FunCoup" id="H3B684">
    <property type="interactions" value="4217"/>
</dbReference>
<dbReference type="GO" id="GO:0000381">
    <property type="term" value="P:regulation of alternative mRNA splicing, via spliceosome"/>
    <property type="evidence" value="ECO:0007669"/>
    <property type="project" value="InterPro"/>
</dbReference>
<keyword evidence="4" id="KW-0507">mRNA processing</keyword>
<dbReference type="RefSeq" id="XP_005998119.1">
    <property type="nucleotide sequence ID" value="XM_005998057.3"/>
</dbReference>
<dbReference type="KEGG" id="lcm:102350710"/>
<gene>
    <name evidence="12" type="primary">WTAP</name>
</gene>
<evidence type="ECO:0000256" key="6">
    <source>
        <dbReference type="ARBA" id="ARBA00023242"/>
    </source>
</evidence>
<dbReference type="OrthoDB" id="3366661at2759"/>
<keyword evidence="6" id="KW-0539">Nucleus</keyword>
<dbReference type="Ensembl" id="ENSLACT00000017533.1">
    <property type="protein sequence ID" value="ENSLACP00000017405.1"/>
    <property type="gene ID" value="ENSLACG00000015331.1"/>
</dbReference>
<evidence type="ECO:0000256" key="11">
    <source>
        <dbReference type="SAM" id="MobiDB-lite"/>
    </source>
</evidence>
<accession>H3B684</accession>
<dbReference type="eggNOG" id="KOG2991">
    <property type="taxonomic scope" value="Eukaryota"/>
</dbReference>
<dbReference type="Bgee" id="ENSLACG00000015331">
    <property type="expression patterns" value="Expressed in chordate pharynx and 6 other cell types or tissues"/>
</dbReference>
<evidence type="ECO:0000256" key="4">
    <source>
        <dbReference type="ARBA" id="ARBA00022664"/>
    </source>
</evidence>
<comment type="subcellular location">
    <subcellularLocation>
        <location evidence="1">Nucleus</location>
    </subcellularLocation>
</comment>
<dbReference type="AlphaFoldDB" id="H3B684"/>
<dbReference type="GO" id="GO:0006397">
    <property type="term" value="P:mRNA processing"/>
    <property type="evidence" value="ECO:0007669"/>
    <property type="project" value="UniProtKB-KW"/>
</dbReference>
<dbReference type="EMBL" id="AFYH01090230">
    <property type="status" value="NOT_ANNOTATED_CDS"/>
    <property type="molecule type" value="Genomic_DNA"/>
</dbReference>
<evidence type="ECO:0000256" key="3">
    <source>
        <dbReference type="ARBA" id="ARBA00017540"/>
    </source>
</evidence>
<feature type="compositionally biased region" description="Low complexity" evidence="11">
    <location>
        <begin position="244"/>
        <end position="259"/>
    </location>
</feature>
<dbReference type="HOGENOM" id="CLU_044551_1_0_1"/>
<dbReference type="Pfam" id="PF17098">
    <property type="entry name" value="Wtap"/>
    <property type="match status" value="1"/>
</dbReference>
<dbReference type="PANTHER" id="PTHR15217">
    <property type="entry name" value="WILMS' TUMOR 1-ASSOCIATING PROTEIN"/>
    <property type="match status" value="1"/>
</dbReference>
<dbReference type="PANTHER" id="PTHR15217:SF0">
    <property type="entry name" value="PRE-MRNA-SPLICING REGULATOR WTAP"/>
    <property type="match status" value="1"/>
</dbReference>
<dbReference type="STRING" id="7897.ENSLACP00000017405"/>
<dbReference type="GO" id="GO:0008380">
    <property type="term" value="P:RNA splicing"/>
    <property type="evidence" value="ECO:0007669"/>
    <property type="project" value="UniProtKB-KW"/>
</dbReference>
<dbReference type="GO" id="GO:0005634">
    <property type="term" value="C:nucleus"/>
    <property type="evidence" value="ECO:0007669"/>
    <property type="project" value="UniProtKB-SubCell"/>
</dbReference>
<evidence type="ECO:0000256" key="1">
    <source>
        <dbReference type="ARBA" id="ARBA00004123"/>
    </source>
</evidence>
<reference evidence="12" key="2">
    <citation type="submission" date="2025-08" db="UniProtKB">
        <authorList>
            <consortium name="Ensembl"/>
        </authorList>
    </citation>
    <scope>IDENTIFICATION</scope>
</reference>
<feature type="compositionally biased region" description="Basic and acidic residues" evidence="11">
    <location>
        <begin position="356"/>
        <end position="372"/>
    </location>
</feature>
<dbReference type="InterPro" id="IPR033757">
    <property type="entry name" value="WTAP"/>
</dbReference>
<keyword evidence="10" id="KW-0175">Coiled coil</keyword>
<name>H3B684_LATCH</name>
<dbReference type="CTD" id="9589"/>
<sequence length="400" mass="45129">MTNEEPLPKKVRLNESDFKVLPRDELCVRWKQYEAYVQALEAKYTELNSNDVTGLRESEEKLKQQQQESARRENILVMRLATKEQEMQECTNQIQYLKQVQQPSVAQLRSTMVDPAINLFFLKMKGELEQTKDKLEQAQNELSAWKFTPDSQTGKKLMAKCRMLIQENQELGRQLSQGRIAQLEAELALQKKYSEELKSSQDELNDFIIQLDEEVEGMQSTILVLQQQLKETRQQLVQFQQQQQQQLSQTSTPGTSRTPPSEPSAQGEANNKDISRLANGPSNGSSSHQRTSGGGFYREANSAEEEFPSSPGNGNKLSNHSEERMSRGASSYMNQLSTSYESVDSPTGSENSLTHHSNDTDSNHDPQEDKPVSGKGNRTVGSRHVQNGLDLTVNAQDSVL</sequence>
<dbReference type="GeneID" id="102350710"/>
<feature type="region of interest" description="Disordered" evidence="11">
    <location>
        <begin position="244"/>
        <end position="400"/>
    </location>
</feature>
<evidence type="ECO:0000313" key="13">
    <source>
        <dbReference type="Proteomes" id="UP000008672"/>
    </source>
</evidence>
<evidence type="ECO:0000313" key="12">
    <source>
        <dbReference type="Ensembl" id="ENSLACP00000017405.1"/>
    </source>
</evidence>